<gene>
    <name evidence="1" type="ORF">METZ01_LOCUS488967</name>
</gene>
<name>A0A383CVQ2_9ZZZZ</name>
<protein>
    <recommendedName>
        <fullName evidence="2">Phytanoyl-CoA dioxygenase family protein</fullName>
    </recommendedName>
</protein>
<dbReference type="EMBL" id="UINC01211982">
    <property type="protein sequence ID" value="SVE36113.1"/>
    <property type="molecule type" value="Genomic_DNA"/>
</dbReference>
<accession>A0A383CVQ2</accession>
<organism evidence="1">
    <name type="scientific">marine metagenome</name>
    <dbReference type="NCBI Taxonomy" id="408172"/>
    <lineage>
        <taxon>unclassified sequences</taxon>
        <taxon>metagenomes</taxon>
        <taxon>ecological metagenomes</taxon>
    </lineage>
</organism>
<proteinExistence type="predicted"/>
<dbReference type="Gene3D" id="2.60.120.620">
    <property type="entry name" value="q2cbj1_9rhob like domain"/>
    <property type="match status" value="1"/>
</dbReference>
<dbReference type="SUPFAM" id="SSF51197">
    <property type="entry name" value="Clavaminate synthase-like"/>
    <property type="match status" value="1"/>
</dbReference>
<dbReference type="AlphaFoldDB" id="A0A383CVQ2"/>
<evidence type="ECO:0000313" key="1">
    <source>
        <dbReference type="EMBL" id="SVE36113.1"/>
    </source>
</evidence>
<evidence type="ECO:0008006" key="2">
    <source>
        <dbReference type="Google" id="ProtNLM"/>
    </source>
</evidence>
<reference evidence="1" key="1">
    <citation type="submission" date="2018-05" db="EMBL/GenBank/DDBJ databases">
        <authorList>
            <person name="Lanie J.A."/>
            <person name="Ng W.-L."/>
            <person name="Kazmierczak K.M."/>
            <person name="Andrzejewski T.M."/>
            <person name="Davidsen T.M."/>
            <person name="Wayne K.J."/>
            <person name="Tettelin H."/>
            <person name="Glass J.I."/>
            <person name="Rusch D."/>
            <person name="Podicherti R."/>
            <person name="Tsui H.-C.T."/>
            <person name="Winkler M.E."/>
        </authorList>
    </citation>
    <scope>NUCLEOTIDE SEQUENCE</scope>
</reference>
<sequence length="162" mass="18128">GSIRYDHCFTLNRPGGNGGANWHSHAYAEEDESLGFMRIFFYVNGFRRGDGNLKVVPGSHLFRDAQVQATSDEDLMTGWMKGRRHPLSGEPLKIEELEAPAGSVALMWTHAAHAVNSRLEGSDTRWCVVYGYRNPGAASPARRITPEFENRFEGAQDLMPLY</sequence>
<feature type="non-terminal residue" evidence="1">
    <location>
        <position position="1"/>
    </location>
</feature>